<evidence type="ECO:0000313" key="1">
    <source>
        <dbReference type="EMBL" id="WIY47118.1"/>
    </source>
</evidence>
<dbReference type="EMBL" id="CP127363">
    <property type="protein sequence ID" value="WIY47118.1"/>
    <property type="molecule type" value="Genomic_DNA"/>
</dbReference>
<organism evidence="1 2">
    <name type="scientific">Paracidovorax citrulli</name>
    <name type="common">Acidovorax citrulli</name>
    <dbReference type="NCBI Taxonomy" id="80869"/>
    <lineage>
        <taxon>Bacteria</taxon>
        <taxon>Pseudomonadati</taxon>
        <taxon>Pseudomonadota</taxon>
        <taxon>Betaproteobacteria</taxon>
        <taxon>Burkholderiales</taxon>
        <taxon>Comamonadaceae</taxon>
        <taxon>Paracidovorax</taxon>
    </lineage>
</organism>
<proteinExistence type="predicted"/>
<dbReference type="RefSeq" id="WP_011796402.1">
    <property type="nucleotide sequence ID" value="NZ_CP029373.1"/>
</dbReference>
<keyword evidence="2" id="KW-1185">Reference proteome</keyword>
<sequence length="138" mass="15816">MQKTKISELLDACSVLNLPAKEISAENFEDKKNEIFKKFRPEQTVNHYSIGGDSIVLPTEDYEFTLFENFPDIGFLLFFGNDSKEGCLSIEGLSKLSKIMENCYGMEYFVSEQDASFLISVNWYVINLQGAAKEWMPR</sequence>
<dbReference type="GeneID" id="79793028"/>
<protein>
    <recommendedName>
        <fullName evidence="3">SMI1/KNR4 family protein</fullName>
    </recommendedName>
</protein>
<evidence type="ECO:0008006" key="3">
    <source>
        <dbReference type="Google" id="ProtNLM"/>
    </source>
</evidence>
<dbReference type="Proteomes" id="UP001242732">
    <property type="component" value="Chromosome"/>
</dbReference>
<accession>A0ABY9AK10</accession>
<reference evidence="1 2" key="1">
    <citation type="submission" date="2023-06" db="EMBL/GenBank/DDBJ databases">
        <authorList>
            <person name="Ham H."/>
            <person name="Park D.S."/>
        </authorList>
    </citation>
    <scope>NUCLEOTIDE SEQUENCE [LARGE SCALE GENOMIC DNA]</scope>
    <source>
        <strain evidence="1 2">KACC 17005</strain>
    </source>
</reference>
<name>A0ABY9AK10_PARCI</name>
<gene>
    <name evidence="1" type="ORF">QRO08_14835</name>
</gene>
<evidence type="ECO:0000313" key="2">
    <source>
        <dbReference type="Proteomes" id="UP001242732"/>
    </source>
</evidence>